<accession>A0ABV5R890</accession>
<dbReference type="InterPro" id="IPR006776">
    <property type="entry name" value="SsgB"/>
</dbReference>
<dbReference type="RefSeq" id="WP_345516073.1">
    <property type="nucleotide sequence ID" value="NZ_BAAAXD010000035.1"/>
</dbReference>
<evidence type="ECO:0000256" key="3">
    <source>
        <dbReference type="ARBA" id="ARBA00022618"/>
    </source>
</evidence>
<comment type="caution">
    <text evidence="7">The sequence shown here is derived from an EMBL/GenBank/DDBJ whole genome shotgun (WGS) entry which is preliminary data.</text>
</comment>
<dbReference type="Proteomes" id="UP001589710">
    <property type="component" value="Unassembled WGS sequence"/>
</dbReference>
<keyword evidence="4" id="KW-0749">Sporulation</keyword>
<evidence type="ECO:0000313" key="7">
    <source>
        <dbReference type="EMBL" id="MFB9573472.1"/>
    </source>
</evidence>
<name>A0ABV5R890_9ACTN</name>
<keyword evidence="8" id="KW-1185">Reference proteome</keyword>
<reference evidence="7 8" key="1">
    <citation type="submission" date="2024-09" db="EMBL/GenBank/DDBJ databases">
        <authorList>
            <person name="Sun Q."/>
            <person name="Mori K."/>
        </authorList>
    </citation>
    <scope>NUCLEOTIDE SEQUENCE [LARGE SCALE GENOMIC DNA]</scope>
    <source>
        <strain evidence="7 8">JCM 3331</strain>
    </source>
</reference>
<evidence type="ECO:0000256" key="2">
    <source>
        <dbReference type="ARBA" id="ARBA00009323"/>
    </source>
</evidence>
<keyword evidence="6" id="KW-0131">Cell cycle</keyword>
<keyword evidence="3" id="KW-0132">Cell division</keyword>
<proteinExistence type="inferred from homology"/>
<protein>
    <submittedName>
        <fullName evidence="7">SsgA family sporulation/cell division regulator</fullName>
    </submittedName>
</protein>
<comment type="similarity">
    <text evidence="2">Belongs to the SsgA family.</text>
</comment>
<organism evidence="7 8">
    <name type="scientific">Streptomyces yanii</name>
    <dbReference type="NCBI Taxonomy" id="78510"/>
    <lineage>
        <taxon>Bacteria</taxon>
        <taxon>Bacillati</taxon>
        <taxon>Actinomycetota</taxon>
        <taxon>Actinomycetes</taxon>
        <taxon>Kitasatosporales</taxon>
        <taxon>Streptomycetaceae</taxon>
        <taxon>Streptomyces</taxon>
    </lineage>
</organism>
<comment type="subcellular location">
    <subcellularLocation>
        <location evidence="1">Cell septum</location>
    </subcellularLocation>
</comment>
<sequence length="138" mass="15104">MAYYLDKSLDMQLVLAPHEHVTVSACLRYGSDDPYAVTFAFHTGSEAPVTWTFARDLLADGILRQTGDGDIRLWPSGTGHHMVLNLALSSPAGHARLAAPLRVVTDWLTRTYRLVPAGQETEGLDVEAELCRMLHGTG</sequence>
<evidence type="ECO:0000313" key="8">
    <source>
        <dbReference type="Proteomes" id="UP001589710"/>
    </source>
</evidence>
<keyword evidence="5" id="KW-0717">Septation</keyword>
<dbReference type="Pfam" id="PF04686">
    <property type="entry name" value="SsgA"/>
    <property type="match status" value="1"/>
</dbReference>
<dbReference type="EMBL" id="JBHMCG010000058">
    <property type="protein sequence ID" value="MFB9573472.1"/>
    <property type="molecule type" value="Genomic_DNA"/>
</dbReference>
<gene>
    <name evidence="7" type="ORF">ACFFTL_14345</name>
</gene>
<evidence type="ECO:0000256" key="1">
    <source>
        <dbReference type="ARBA" id="ARBA00004431"/>
    </source>
</evidence>
<evidence type="ECO:0000256" key="6">
    <source>
        <dbReference type="ARBA" id="ARBA00023306"/>
    </source>
</evidence>
<evidence type="ECO:0000256" key="4">
    <source>
        <dbReference type="ARBA" id="ARBA00022969"/>
    </source>
</evidence>
<dbReference type="InterPro" id="IPR038658">
    <property type="entry name" value="SsgB_sf"/>
</dbReference>
<dbReference type="Gene3D" id="2.30.31.20">
    <property type="entry name" value="Sporulation-specific cell division protein SsgB"/>
    <property type="match status" value="1"/>
</dbReference>
<evidence type="ECO:0000256" key="5">
    <source>
        <dbReference type="ARBA" id="ARBA00023210"/>
    </source>
</evidence>